<dbReference type="GO" id="GO:0000287">
    <property type="term" value="F:magnesium ion binding"/>
    <property type="evidence" value="ECO:0007669"/>
    <property type="project" value="UniProtKB-UniRule"/>
</dbReference>
<dbReference type="GO" id="GO:0044205">
    <property type="term" value="P:'de novo' UMP biosynthetic process"/>
    <property type="evidence" value="ECO:0007669"/>
    <property type="project" value="UniProtKB-UniRule"/>
</dbReference>
<comment type="function">
    <text evidence="6">Catalyzes the transfer of a ribosyl phosphate group from 5-phosphoribose 1-diphosphate to orotate, leading to the formation of orotidine monophosphate (OMP).</text>
</comment>
<comment type="similarity">
    <text evidence="6">Belongs to the purine/pyrimidine phosphoribosyltransferase family. PyrE subfamily.</text>
</comment>
<proteinExistence type="inferred from homology"/>
<evidence type="ECO:0000313" key="9">
    <source>
        <dbReference type="Proteomes" id="UP001321582"/>
    </source>
</evidence>
<dbReference type="Pfam" id="PF00156">
    <property type="entry name" value="Pribosyltran"/>
    <property type="match status" value="1"/>
</dbReference>
<organism evidence="8 9">
    <name type="scientific">Haliovirga abyssi</name>
    <dbReference type="NCBI Taxonomy" id="2996794"/>
    <lineage>
        <taxon>Bacteria</taxon>
        <taxon>Fusobacteriati</taxon>
        <taxon>Fusobacteriota</taxon>
        <taxon>Fusobacteriia</taxon>
        <taxon>Fusobacteriales</taxon>
        <taxon>Haliovirgaceae</taxon>
        <taxon>Haliovirga</taxon>
    </lineage>
</organism>
<dbReference type="InterPro" id="IPR029057">
    <property type="entry name" value="PRTase-like"/>
</dbReference>
<dbReference type="Gene3D" id="3.40.50.2020">
    <property type="match status" value="1"/>
</dbReference>
<dbReference type="KEGG" id="haby:HLVA_11360"/>
<keyword evidence="5 6" id="KW-0665">Pyrimidine biosynthesis</keyword>
<dbReference type="InterPro" id="IPR000836">
    <property type="entry name" value="PRTase_dom"/>
</dbReference>
<protein>
    <recommendedName>
        <fullName evidence="2 6">Orotate phosphoribosyltransferase</fullName>
        <shortName evidence="6">OPRT</shortName>
        <shortName evidence="6">OPRTase</shortName>
        <ecNumber evidence="2 6">2.4.2.10</ecNumber>
    </recommendedName>
</protein>
<evidence type="ECO:0000259" key="7">
    <source>
        <dbReference type="Pfam" id="PF00156"/>
    </source>
</evidence>
<comment type="catalytic activity">
    <reaction evidence="6">
        <text>orotidine 5'-phosphate + diphosphate = orotate + 5-phospho-alpha-D-ribose 1-diphosphate</text>
        <dbReference type="Rhea" id="RHEA:10380"/>
        <dbReference type="ChEBI" id="CHEBI:30839"/>
        <dbReference type="ChEBI" id="CHEBI:33019"/>
        <dbReference type="ChEBI" id="CHEBI:57538"/>
        <dbReference type="ChEBI" id="CHEBI:58017"/>
        <dbReference type="EC" id="2.4.2.10"/>
    </reaction>
</comment>
<evidence type="ECO:0000256" key="6">
    <source>
        <dbReference type="HAMAP-Rule" id="MF_01208"/>
    </source>
</evidence>
<comment type="caution">
    <text evidence="6">Lacks conserved residue(s) required for the propagation of feature annotation.</text>
</comment>
<sequence>MNYKVKVAEKLLEIGAVTLSPKSPYTWASGIKSPIYCDNRLTISYPEIRDLIAEGMKDLIEDKFSGVEVISGTATAGIPHAAFISQKMNLPMTYVRSSSKGHGKKNQVEGKLEKEEKVVVVEDLISTGGSSLKVVDVLKENEVNVLGLVAIFTYNFKEAVDRFDEKKVKFYTLTDYNTLIEVALNKGYISEEELEILKEWKKAPKTYYRK</sequence>
<dbReference type="InterPro" id="IPR023031">
    <property type="entry name" value="OPRT"/>
</dbReference>
<evidence type="ECO:0000256" key="1">
    <source>
        <dbReference type="ARBA" id="ARBA00004889"/>
    </source>
</evidence>
<reference evidence="8 9" key="1">
    <citation type="submission" date="2022-11" db="EMBL/GenBank/DDBJ databases">
        <title>Haliovirga abyssi gen. nov., sp. nov., a mesophilic fermentative bacterium isolated from the Iheya North hydrothermal field and the proposal of Haliovirgaceae fam. nov.</title>
        <authorList>
            <person name="Miyazaki U."/>
            <person name="Tame A."/>
            <person name="Miyazaki J."/>
            <person name="Takai K."/>
            <person name="Sawayama S."/>
            <person name="Kitajima M."/>
            <person name="Okamoto A."/>
            <person name="Nakagawa S."/>
        </authorList>
    </citation>
    <scope>NUCLEOTIDE SEQUENCE [LARGE SCALE GENOMIC DNA]</scope>
    <source>
        <strain evidence="8 9">IC12</strain>
    </source>
</reference>
<feature type="domain" description="Phosphoribosyltransferase" evidence="7">
    <location>
        <begin position="47"/>
        <end position="169"/>
    </location>
</feature>
<feature type="binding site" evidence="6">
    <location>
        <position position="102"/>
    </location>
    <ligand>
        <name>5-phospho-alpha-D-ribose 1-diphosphate</name>
        <dbReference type="ChEBI" id="CHEBI:58017"/>
        <note>ligand shared between dimeric partners</note>
    </ligand>
</feature>
<evidence type="ECO:0000256" key="4">
    <source>
        <dbReference type="ARBA" id="ARBA00022679"/>
    </source>
</evidence>
<evidence type="ECO:0000313" key="8">
    <source>
        <dbReference type="EMBL" id="BDU50567.1"/>
    </source>
</evidence>
<dbReference type="Proteomes" id="UP001321582">
    <property type="component" value="Chromosome"/>
</dbReference>
<dbReference type="NCBIfam" id="TIGR00336">
    <property type="entry name" value="pyrE"/>
    <property type="match status" value="1"/>
</dbReference>
<dbReference type="CDD" id="cd06223">
    <property type="entry name" value="PRTases_typeI"/>
    <property type="match status" value="1"/>
</dbReference>
<dbReference type="EC" id="2.4.2.10" evidence="2 6"/>
<comment type="pathway">
    <text evidence="1 6">Pyrimidine metabolism; UMP biosynthesis via de novo pathway; UMP from orotate: step 1/2.</text>
</comment>
<accession>A0AAU9DDZ5</accession>
<dbReference type="SUPFAM" id="SSF53271">
    <property type="entry name" value="PRTase-like"/>
    <property type="match status" value="1"/>
</dbReference>
<dbReference type="GO" id="GO:0004588">
    <property type="term" value="F:orotate phosphoribosyltransferase activity"/>
    <property type="evidence" value="ECO:0007669"/>
    <property type="project" value="UniProtKB-UniRule"/>
</dbReference>
<keyword evidence="9" id="KW-1185">Reference proteome</keyword>
<feature type="binding site" evidence="6">
    <location>
        <position position="96"/>
    </location>
    <ligand>
        <name>5-phospho-alpha-D-ribose 1-diphosphate</name>
        <dbReference type="ChEBI" id="CHEBI:58017"/>
        <note>ligand shared between dimeric partners</note>
    </ligand>
</feature>
<dbReference type="AlphaFoldDB" id="A0AAU9DDZ5"/>
<feature type="binding site" evidence="6">
    <location>
        <position position="100"/>
    </location>
    <ligand>
        <name>5-phospho-alpha-D-ribose 1-diphosphate</name>
        <dbReference type="ChEBI" id="CHEBI:58017"/>
        <note>ligand shared between dimeric partners</note>
    </ligand>
</feature>
<feature type="binding site" description="in other chain" evidence="6">
    <location>
        <begin position="122"/>
        <end position="130"/>
    </location>
    <ligand>
        <name>5-phospho-alpha-D-ribose 1-diphosphate</name>
        <dbReference type="ChEBI" id="CHEBI:58017"/>
        <note>ligand shared between dimeric partners</note>
    </ligand>
</feature>
<keyword evidence="4 6" id="KW-0808">Transferase</keyword>
<keyword evidence="6" id="KW-0460">Magnesium</keyword>
<evidence type="ECO:0000256" key="2">
    <source>
        <dbReference type="ARBA" id="ARBA00011971"/>
    </source>
</evidence>
<dbReference type="HAMAP" id="MF_01208">
    <property type="entry name" value="PyrE"/>
    <property type="match status" value="1"/>
</dbReference>
<dbReference type="InterPro" id="IPR004467">
    <property type="entry name" value="Or_phspho_trans_dom"/>
</dbReference>
<dbReference type="PANTHER" id="PTHR19278">
    <property type="entry name" value="OROTATE PHOSPHORIBOSYLTRANSFERASE"/>
    <property type="match status" value="1"/>
</dbReference>
<name>A0AAU9DDZ5_9FUSO</name>
<dbReference type="EMBL" id="AP027059">
    <property type="protein sequence ID" value="BDU50567.1"/>
    <property type="molecule type" value="Genomic_DNA"/>
</dbReference>
<dbReference type="GO" id="GO:0019856">
    <property type="term" value="P:pyrimidine nucleobase biosynthetic process"/>
    <property type="evidence" value="ECO:0007669"/>
    <property type="project" value="TreeGrafter"/>
</dbReference>
<feature type="binding site" evidence="6">
    <location>
        <position position="126"/>
    </location>
    <ligand>
        <name>orotate</name>
        <dbReference type="ChEBI" id="CHEBI:30839"/>
    </ligand>
</feature>
<evidence type="ECO:0000256" key="5">
    <source>
        <dbReference type="ARBA" id="ARBA00022975"/>
    </source>
</evidence>
<dbReference type="PANTHER" id="PTHR19278:SF9">
    <property type="entry name" value="URIDINE 5'-MONOPHOSPHATE SYNTHASE"/>
    <property type="match status" value="1"/>
</dbReference>
<comment type="cofactor">
    <cofactor evidence="6">
        <name>Mg(2+)</name>
        <dbReference type="ChEBI" id="CHEBI:18420"/>
    </cofactor>
</comment>
<comment type="subunit">
    <text evidence="6">Homodimer.</text>
</comment>
<keyword evidence="3 6" id="KW-0328">Glycosyltransferase</keyword>
<evidence type="ECO:0000256" key="3">
    <source>
        <dbReference type="ARBA" id="ARBA00022676"/>
    </source>
</evidence>
<dbReference type="RefSeq" id="WP_307903431.1">
    <property type="nucleotide sequence ID" value="NZ_AP027059.1"/>
</dbReference>
<gene>
    <name evidence="6 8" type="primary">pyrE</name>
    <name evidence="8" type="ORF">HLVA_11360</name>
</gene>